<comment type="caution">
    <text evidence="3">The sequence shown here is derived from an EMBL/GenBank/DDBJ whole genome shotgun (WGS) entry which is preliminary data.</text>
</comment>
<dbReference type="GeneID" id="92036396"/>
<name>A0ABR1L3Z6_9PEZI</name>
<feature type="coiled-coil region" evidence="1">
    <location>
        <begin position="268"/>
        <end position="295"/>
    </location>
</feature>
<feature type="compositionally biased region" description="Basic and acidic residues" evidence="2">
    <location>
        <begin position="384"/>
        <end position="396"/>
    </location>
</feature>
<dbReference type="Proteomes" id="UP001360953">
    <property type="component" value="Unassembled WGS sequence"/>
</dbReference>
<sequence length="396" mass="44965">MRPTSRLLERWESPYALPQKLRFDFSKNPGWVTRFRSWSWQKTLLSSELGQAWPAEIADVPEFQPNPRIVIGEDGGWLSSVRSRLGRCISFGLVTPRVRQAGKLLRTLGADTETAGWRGLTLKRYGFSFNEGKPYSLLVRGQHPLLKRALVHHQSHFDDFVYETLLENQRMYWFRNFTMSKFGHVRGKEKLPRGPTGNLTVCHRLRPGFVRPDGTMQNHFSIDSLVVSARQERVIAQATASFSFVARVRVPEPERFDELVAHYFLSMMMDQERLRAHTEKKISKIEDELRSIEKSSWDREGAVEDLGTAAMPEQAEQEEEVGEDAVEDLGSTAIPEQVEQKEVMGEDAVEDLDTTASAEQVEQKEVQGQDAVEDLGTAASAEQAEQKEDVVKEGNA</sequence>
<feature type="compositionally biased region" description="Acidic residues" evidence="2">
    <location>
        <begin position="315"/>
        <end position="327"/>
    </location>
</feature>
<evidence type="ECO:0000313" key="3">
    <source>
        <dbReference type="EMBL" id="KAK7529959.1"/>
    </source>
</evidence>
<evidence type="ECO:0000256" key="1">
    <source>
        <dbReference type="SAM" id="Coils"/>
    </source>
</evidence>
<feature type="region of interest" description="Disordered" evidence="2">
    <location>
        <begin position="308"/>
        <end position="396"/>
    </location>
</feature>
<protein>
    <submittedName>
        <fullName evidence="3">Uncharacterized protein</fullName>
    </submittedName>
</protein>
<dbReference type="EMBL" id="JBBPEH010000015">
    <property type="protein sequence ID" value="KAK7529959.1"/>
    <property type="molecule type" value="Genomic_DNA"/>
</dbReference>
<keyword evidence="4" id="KW-1185">Reference proteome</keyword>
<keyword evidence="1" id="KW-0175">Coiled coil</keyword>
<accession>A0ABR1L3Z6</accession>
<evidence type="ECO:0000256" key="2">
    <source>
        <dbReference type="SAM" id="MobiDB-lite"/>
    </source>
</evidence>
<proteinExistence type="predicted"/>
<evidence type="ECO:0000313" key="4">
    <source>
        <dbReference type="Proteomes" id="UP001360953"/>
    </source>
</evidence>
<organism evidence="3 4">
    <name type="scientific">Phyllosticta citribraziliensis</name>
    <dbReference type="NCBI Taxonomy" id="989973"/>
    <lineage>
        <taxon>Eukaryota</taxon>
        <taxon>Fungi</taxon>
        <taxon>Dikarya</taxon>
        <taxon>Ascomycota</taxon>
        <taxon>Pezizomycotina</taxon>
        <taxon>Dothideomycetes</taxon>
        <taxon>Dothideomycetes incertae sedis</taxon>
        <taxon>Botryosphaeriales</taxon>
        <taxon>Phyllostictaceae</taxon>
        <taxon>Phyllosticta</taxon>
    </lineage>
</organism>
<reference evidence="3 4" key="1">
    <citation type="submission" date="2024-04" db="EMBL/GenBank/DDBJ databases">
        <title>Phyllosticta paracitricarpa is synonymous to the EU quarantine fungus P. citricarpa based on phylogenomic analyses.</title>
        <authorList>
            <consortium name="Lawrence Berkeley National Laboratory"/>
            <person name="Van ingen-buijs V.A."/>
            <person name="Van westerhoven A.C."/>
            <person name="Haridas S."/>
            <person name="Skiadas P."/>
            <person name="Martin F."/>
            <person name="Groenewald J.Z."/>
            <person name="Crous P.W."/>
            <person name="Seidl M.F."/>
        </authorList>
    </citation>
    <scope>NUCLEOTIDE SEQUENCE [LARGE SCALE GENOMIC DNA]</scope>
    <source>
        <strain evidence="3 4">CPC 17464</strain>
    </source>
</reference>
<gene>
    <name evidence="3" type="ORF">J3D65DRAFT_672347</name>
</gene>
<dbReference type="RefSeq" id="XP_066650325.1">
    <property type="nucleotide sequence ID" value="XM_066803490.1"/>
</dbReference>